<dbReference type="Gene3D" id="1.10.10.10">
    <property type="entry name" value="Winged helix-like DNA-binding domain superfamily/Winged helix DNA-binding domain"/>
    <property type="match status" value="1"/>
</dbReference>
<evidence type="ECO:0000259" key="4">
    <source>
        <dbReference type="PROSITE" id="PS50987"/>
    </source>
</evidence>
<evidence type="ECO:0000313" key="5">
    <source>
        <dbReference type="EMBL" id="MBE3637807.1"/>
    </source>
</evidence>
<dbReference type="InterPro" id="IPR036388">
    <property type="entry name" value="WH-like_DNA-bd_sf"/>
</dbReference>
<dbReference type="InterPro" id="IPR036390">
    <property type="entry name" value="WH_DNA-bd_sf"/>
</dbReference>
<evidence type="ECO:0000313" key="6">
    <source>
        <dbReference type="Proteomes" id="UP000609121"/>
    </source>
</evidence>
<dbReference type="InterPro" id="IPR011991">
    <property type="entry name" value="ArsR-like_HTH"/>
</dbReference>
<dbReference type="Pfam" id="PF12840">
    <property type="entry name" value="HTH_20"/>
    <property type="match status" value="1"/>
</dbReference>
<dbReference type="InterPro" id="IPR001845">
    <property type="entry name" value="HTH_ArsR_DNA-bd_dom"/>
</dbReference>
<dbReference type="AlphaFoldDB" id="A0A8J6YUF9"/>
<protein>
    <submittedName>
        <fullName evidence="5">Helix-turn-helix transcriptional regulator</fullName>
    </submittedName>
</protein>
<dbReference type="InterPro" id="IPR051081">
    <property type="entry name" value="HTH_MetalResp_TranReg"/>
</dbReference>
<organism evidence="5 6">
    <name type="scientific">Mangrovicoccus algicola</name>
    <dbReference type="NCBI Taxonomy" id="2771008"/>
    <lineage>
        <taxon>Bacteria</taxon>
        <taxon>Pseudomonadati</taxon>
        <taxon>Pseudomonadota</taxon>
        <taxon>Alphaproteobacteria</taxon>
        <taxon>Rhodobacterales</taxon>
        <taxon>Paracoccaceae</taxon>
        <taxon>Mangrovicoccus</taxon>
    </lineage>
</organism>
<dbReference type="PROSITE" id="PS50987">
    <property type="entry name" value="HTH_ARSR_2"/>
    <property type="match status" value="1"/>
</dbReference>
<keyword evidence="2" id="KW-0238">DNA-binding</keyword>
<dbReference type="RefSeq" id="WP_193180826.1">
    <property type="nucleotide sequence ID" value="NZ_JACVXA010000012.1"/>
</dbReference>
<dbReference type="PRINTS" id="PR00778">
    <property type="entry name" value="HTHARSR"/>
</dbReference>
<name>A0A8J6YUF9_9RHOB</name>
<keyword evidence="3" id="KW-0804">Transcription</keyword>
<accession>A0A8J6YUF9</accession>
<evidence type="ECO:0000256" key="1">
    <source>
        <dbReference type="ARBA" id="ARBA00023015"/>
    </source>
</evidence>
<sequence length="100" mass="10760">MTYIPALQALADPTRRALLDRLRLGPASAGRLAQGFRVSRPAVSQHLRVLVCAGLLDVSACGARRIYRLRPEGLEALRGYLDALCHDARMGTPPDAPPSA</sequence>
<dbReference type="NCBIfam" id="NF033788">
    <property type="entry name" value="HTH_metalloreg"/>
    <property type="match status" value="1"/>
</dbReference>
<dbReference type="PANTHER" id="PTHR33154">
    <property type="entry name" value="TRANSCRIPTIONAL REGULATOR, ARSR FAMILY"/>
    <property type="match status" value="1"/>
</dbReference>
<keyword evidence="6" id="KW-1185">Reference proteome</keyword>
<proteinExistence type="predicted"/>
<reference evidence="5" key="1">
    <citation type="submission" date="2020-09" db="EMBL/GenBank/DDBJ databases">
        <title>A novel bacterium of genus Mangrovicoccus, isolated from South China Sea.</title>
        <authorList>
            <person name="Huang H."/>
            <person name="Mo K."/>
            <person name="Hu Y."/>
        </authorList>
    </citation>
    <scope>NUCLEOTIDE SEQUENCE</scope>
    <source>
        <strain evidence="5">HB182678</strain>
    </source>
</reference>
<evidence type="ECO:0000256" key="2">
    <source>
        <dbReference type="ARBA" id="ARBA00023125"/>
    </source>
</evidence>
<dbReference type="GO" id="GO:0003677">
    <property type="term" value="F:DNA binding"/>
    <property type="evidence" value="ECO:0007669"/>
    <property type="project" value="UniProtKB-KW"/>
</dbReference>
<dbReference type="EMBL" id="JACVXA010000012">
    <property type="protein sequence ID" value="MBE3637807.1"/>
    <property type="molecule type" value="Genomic_DNA"/>
</dbReference>
<dbReference type="GO" id="GO:0003700">
    <property type="term" value="F:DNA-binding transcription factor activity"/>
    <property type="evidence" value="ECO:0007669"/>
    <property type="project" value="InterPro"/>
</dbReference>
<dbReference type="SMART" id="SM00418">
    <property type="entry name" value="HTH_ARSR"/>
    <property type="match status" value="1"/>
</dbReference>
<keyword evidence="1" id="KW-0805">Transcription regulation</keyword>
<dbReference type="PANTHER" id="PTHR33154:SF33">
    <property type="entry name" value="TRANSCRIPTIONAL REPRESSOR SDPR"/>
    <property type="match status" value="1"/>
</dbReference>
<dbReference type="CDD" id="cd00090">
    <property type="entry name" value="HTH_ARSR"/>
    <property type="match status" value="1"/>
</dbReference>
<gene>
    <name evidence="5" type="ORF">ICN82_06260</name>
</gene>
<dbReference type="SUPFAM" id="SSF46785">
    <property type="entry name" value="Winged helix' DNA-binding domain"/>
    <property type="match status" value="1"/>
</dbReference>
<dbReference type="Proteomes" id="UP000609121">
    <property type="component" value="Unassembled WGS sequence"/>
</dbReference>
<evidence type="ECO:0000256" key="3">
    <source>
        <dbReference type="ARBA" id="ARBA00023163"/>
    </source>
</evidence>
<comment type="caution">
    <text evidence="5">The sequence shown here is derived from an EMBL/GenBank/DDBJ whole genome shotgun (WGS) entry which is preliminary data.</text>
</comment>
<feature type="domain" description="HTH arsR-type" evidence="4">
    <location>
        <begin position="1"/>
        <end position="91"/>
    </location>
</feature>